<protein>
    <submittedName>
        <fullName evidence="1">Uncharacterized protein</fullName>
    </submittedName>
</protein>
<proteinExistence type="predicted"/>
<accession>A0A645JW87</accession>
<comment type="caution">
    <text evidence="1">The sequence shown here is derived from an EMBL/GenBank/DDBJ whole genome shotgun (WGS) entry which is preliminary data.</text>
</comment>
<reference evidence="1" key="1">
    <citation type="submission" date="2019-08" db="EMBL/GenBank/DDBJ databases">
        <authorList>
            <person name="Kucharzyk K."/>
            <person name="Murdoch R.W."/>
            <person name="Higgins S."/>
            <person name="Loffler F."/>
        </authorList>
    </citation>
    <scope>NUCLEOTIDE SEQUENCE</scope>
</reference>
<evidence type="ECO:0000313" key="1">
    <source>
        <dbReference type="EMBL" id="MPN63934.1"/>
    </source>
</evidence>
<dbReference type="EMBL" id="VSSQ01144101">
    <property type="protein sequence ID" value="MPN63934.1"/>
    <property type="molecule type" value="Genomic_DNA"/>
</dbReference>
<dbReference type="AlphaFoldDB" id="A0A645JW87"/>
<organism evidence="1">
    <name type="scientific">bioreactor metagenome</name>
    <dbReference type="NCBI Taxonomy" id="1076179"/>
    <lineage>
        <taxon>unclassified sequences</taxon>
        <taxon>metagenomes</taxon>
        <taxon>ecological metagenomes</taxon>
    </lineage>
</organism>
<sequence>MIKDIINSDSKNFWEWWNKPLKSEMEFRPCILEVRNAATKRTRR</sequence>
<gene>
    <name evidence="1" type="ORF">SDC9_211701</name>
</gene>
<name>A0A645JW87_9ZZZZ</name>